<evidence type="ECO:0000259" key="3">
    <source>
        <dbReference type="PROSITE" id="PS50801"/>
    </source>
</evidence>
<dbReference type="Pfam" id="PF01740">
    <property type="entry name" value="STAS"/>
    <property type="match status" value="1"/>
</dbReference>
<evidence type="ECO:0000313" key="4">
    <source>
        <dbReference type="EMBL" id="THF76864.1"/>
    </source>
</evidence>
<dbReference type="PROSITE" id="PS50801">
    <property type="entry name" value="STAS"/>
    <property type="match status" value="1"/>
</dbReference>
<feature type="domain" description="STAS" evidence="3">
    <location>
        <begin position="1"/>
        <end position="110"/>
    </location>
</feature>
<dbReference type="OrthoDB" id="9794628at2"/>
<dbReference type="PANTHER" id="PTHR33495">
    <property type="entry name" value="ANTI-SIGMA FACTOR ANTAGONIST TM_1081-RELATED-RELATED"/>
    <property type="match status" value="1"/>
</dbReference>
<dbReference type="RefSeq" id="WP_136371111.1">
    <property type="nucleotide sequence ID" value="NZ_SSOB01000022.1"/>
</dbReference>
<evidence type="ECO:0000256" key="1">
    <source>
        <dbReference type="ARBA" id="ARBA00009013"/>
    </source>
</evidence>
<dbReference type="GO" id="GO:0043856">
    <property type="term" value="F:anti-sigma factor antagonist activity"/>
    <property type="evidence" value="ECO:0007669"/>
    <property type="project" value="InterPro"/>
</dbReference>
<keyword evidence="5" id="KW-1185">Reference proteome</keyword>
<dbReference type="PANTHER" id="PTHR33495:SF14">
    <property type="entry name" value="ANTI-SIGMA FACTOR ANTAGONIST"/>
    <property type="match status" value="1"/>
</dbReference>
<organism evidence="4 5">
    <name type="scientific">Cohnella fermenti</name>
    <dbReference type="NCBI Taxonomy" id="2565925"/>
    <lineage>
        <taxon>Bacteria</taxon>
        <taxon>Bacillati</taxon>
        <taxon>Bacillota</taxon>
        <taxon>Bacilli</taxon>
        <taxon>Bacillales</taxon>
        <taxon>Paenibacillaceae</taxon>
        <taxon>Cohnella</taxon>
    </lineage>
</organism>
<comment type="caution">
    <text evidence="4">The sequence shown here is derived from an EMBL/GenBank/DDBJ whole genome shotgun (WGS) entry which is preliminary data.</text>
</comment>
<dbReference type="AlphaFoldDB" id="A0A4S4BPP5"/>
<dbReference type="CDD" id="cd07043">
    <property type="entry name" value="STAS_anti-anti-sigma_factors"/>
    <property type="match status" value="1"/>
</dbReference>
<name>A0A4S4BPP5_9BACL</name>
<dbReference type="InterPro" id="IPR002645">
    <property type="entry name" value="STAS_dom"/>
</dbReference>
<dbReference type="Gene3D" id="3.30.750.24">
    <property type="entry name" value="STAS domain"/>
    <property type="match status" value="1"/>
</dbReference>
<dbReference type="NCBIfam" id="TIGR00377">
    <property type="entry name" value="ant_ant_sig"/>
    <property type="match status" value="1"/>
</dbReference>
<reference evidence="4 5" key="1">
    <citation type="submission" date="2019-04" db="EMBL/GenBank/DDBJ databases">
        <title>Cohnella sp. nov. isolated from preserved vegetables.</title>
        <authorList>
            <person name="Lin S.-Y."/>
            <person name="Hung M.-H."/>
            <person name="Young C.-C."/>
        </authorList>
    </citation>
    <scope>NUCLEOTIDE SEQUENCE [LARGE SCALE GENOMIC DNA]</scope>
    <source>
        <strain evidence="4 5">CC-MHH1044</strain>
    </source>
</reference>
<protein>
    <recommendedName>
        <fullName evidence="2">Anti-sigma factor antagonist</fullName>
    </recommendedName>
</protein>
<accession>A0A4S4BPP5</accession>
<dbReference type="Proteomes" id="UP000310636">
    <property type="component" value="Unassembled WGS sequence"/>
</dbReference>
<proteinExistence type="inferred from homology"/>
<evidence type="ECO:0000313" key="5">
    <source>
        <dbReference type="Proteomes" id="UP000310636"/>
    </source>
</evidence>
<dbReference type="InterPro" id="IPR003658">
    <property type="entry name" value="Anti-sigma_ant"/>
</dbReference>
<gene>
    <name evidence="4" type="ORF">E6C55_17520</name>
</gene>
<evidence type="ECO:0000256" key="2">
    <source>
        <dbReference type="RuleBase" id="RU003749"/>
    </source>
</evidence>
<comment type="similarity">
    <text evidence="1 2">Belongs to the anti-sigma-factor antagonist family.</text>
</comment>
<dbReference type="SUPFAM" id="SSF52091">
    <property type="entry name" value="SpoIIaa-like"/>
    <property type="match status" value="1"/>
</dbReference>
<sequence length="111" mass="12002">MDVTIEKQGEVRIIRIGGRLDGTTMQQLEAQFLELAGSGCSRFVFDLTELDYISSAGLRVMLLAVKKTKAAGGRLALYGLNDNVSEIFRISGFSTIFSLFGTSAEALAFVS</sequence>
<dbReference type="EMBL" id="SSOB01000022">
    <property type="protein sequence ID" value="THF76864.1"/>
    <property type="molecule type" value="Genomic_DNA"/>
</dbReference>
<dbReference type="InterPro" id="IPR036513">
    <property type="entry name" value="STAS_dom_sf"/>
</dbReference>